<gene>
    <name evidence="1" type="ORF">AFUS01_LOCUS8203</name>
</gene>
<name>A0A8J2JK85_9HEXA</name>
<accession>A0A8J2JK85</accession>
<evidence type="ECO:0000313" key="1">
    <source>
        <dbReference type="EMBL" id="CAG7718835.1"/>
    </source>
</evidence>
<dbReference type="AlphaFoldDB" id="A0A8J2JK85"/>
<reference evidence="1" key="1">
    <citation type="submission" date="2021-06" db="EMBL/GenBank/DDBJ databases">
        <authorList>
            <person name="Hodson N. C."/>
            <person name="Mongue J. A."/>
            <person name="Jaron S. K."/>
        </authorList>
    </citation>
    <scope>NUCLEOTIDE SEQUENCE</scope>
</reference>
<comment type="caution">
    <text evidence="1">The sequence shown here is derived from an EMBL/GenBank/DDBJ whole genome shotgun (WGS) entry which is preliminary data.</text>
</comment>
<keyword evidence="2" id="KW-1185">Reference proteome</keyword>
<organism evidence="1 2">
    <name type="scientific">Allacma fusca</name>
    <dbReference type="NCBI Taxonomy" id="39272"/>
    <lineage>
        <taxon>Eukaryota</taxon>
        <taxon>Metazoa</taxon>
        <taxon>Ecdysozoa</taxon>
        <taxon>Arthropoda</taxon>
        <taxon>Hexapoda</taxon>
        <taxon>Collembola</taxon>
        <taxon>Symphypleona</taxon>
        <taxon>Sminthuridae</taxon>
        <taxon>Allacma</taxon>
    </lineage>
</organism>
<dbReference type="EMBL" id="CAJVCH010056309">
    <property type="protein sequence ID" value="CAG7718835.1"/>
    <property type="molecule type" value="Genomic_DNA"/>
</dbReference>
<evidence type="ECO:0000313" key="2">
    <source>
        <dbReference type="Proteomes" id="UP000708208"/>
    </source>
</evidence>
<protein>
    <submittedName>
        <fullName evidence="1">Uncharacterized protein</fullName>
    </submittedName>
</protein>
<proteinExistence type="predicted"/>
<dbReference type="Proteomes" id="UP000708208">
    <property type="component" value="Unassembled WGS sequence"/>
</dbReference>
<feature type="non-terminal residue" evidence="1">
    <location>
        <position position="1"/>
    </location>
</feature>
<sequence>MKWCDDIQVSGATGVSLETGFAGTGQ</sequence>